<dbReference type="PROSITE" id="PS50082">
    <property type="entry name" value="WD_REPEATS_2"/>
    <property type="match status" value="3"/>
</dbReference>
<protein>
    <submittedName>
        <fullName evidence="5">WD40-repeat-containing domain</fullName>
    </submittedName>
</protein>
<feature type="coiled-coil region" evidence="4">
    <location>
        <begin position="141"/>
        <end position="194"/>
    </location>
</feature>
<evidence type="ECO:0000313" key="5">
    <source>
        <dbReference type="EMBL" id="KRW99924.1"/>
    </source>
</evidence>
<dbReference type="InterPro" id="IPR015943">
    <property type="entry name" value="WD40/YVTN_repeat-like_dom_sf"/>
</dbReference>
<dbReference type="InParanoid" id="A0A0V0QCW6"/>
<dbReference type="SUPFAM" id="SSF57845">
    <property type="entry name" value="B-box zinc-binding domain"/>
    <property type="match status" value="1"/>
</dbReference>
<dbReference type="PANTHER" id="PTHR19848">
    <property type="entry name" value="WD40 REPEAT PROTEIN"/>
    <property type="match status" value="1"/>
</dbReference>
<dbReference type="Gene3D" id="2.130.10.10">
    <property type="entry name" value="YVTN repeat-like/Quinoprotein amine dehydrogenase"/>
    <property type="match status" value="2"/>
</dbReference>
<evidence type="ECO:0000313" key="6">
    <source>
        <dbReference type="Proteomes" id="UP000054937"/>
    </source>
</evidence>
<dbReference type="InterPro" id="IPR036322">
    <property type="entry name" value="WD40_repeat_dom_sf"/>
</dbReference>
<keyword evidence="4" id="KW-0175">Coiled coil</keyword>
<accession>A0A0V0QCW6</accession>
<dbReference type="EMBL" id="LDAU01000202">
    <property type="protein sequence ID" value="KRW99924.1"/>
    <property type="molecule type" value="Genomic_DNA"/>
</dbReference>
<evidence type="ECO:0000256" key="2">
    <source>
        <dbReference type="ARBA" id="ARBA00022737"/>
    </source>
</evidence>
<dbReference type="PANTHER" id="PTHR19848:SF8">
    <property type="entry name" value="F-BOX AND WD REPEAT DOMAIN CONTAINING 7"/>
    <property type="match status" value="1"/>
</dbReference>
<reference evidence="5 6" key="1">
    <citation type="journal article" date="2015" name="Sci. Rep.">
        <title>Genome of the facultative scuticociliatosis pathogen Pseudocohnilembus persalinus provides insight into its virulence through horizontal gene transfer.</title>
        <authorList>
            <person name="Xiong J."/>
            <person name="Wang G."/>
            <person name="Cheng J."/>
            <person name="Tian M."/>
            <person name="Pan X."/>
            <person name="Warren A."/>
            <person name="Jiang C."/>
            <person name="Yuan D."/>
            <person name="Miao W."/>
        </authorList>
    </citation>
    <scope>NUCLEOTIDE SEQUENCE [LARGE SCALE GENOMIC DNA]</scope>
    <source>
        <strain evidence="5">36N120E</strain>
    </source>
</reference>
<evidence type="ECO:0000256" key="1">
    <source>
        <dbReference type="ARBA" id="ARBA00022574"/>
    </source>
</evidence>
<dbReference type="AlphaFoldDB" id="A0A0V0QCW6"/>
<gene>
    <name evidence="5" type="ORF">PPERSA_12600</name>
</gene>
<dbReference type="InterPro" id="IPR001680">
    <property type="entry name" value="WD40_rpt"/>
</dbReference>
<feature type="repeat" description="WD" evidence="3">
    <location>
        <begin position="449"/>
        <end position="473"/>
    </location>
</feature>
<feature type="repeat" description="WD" evidence="3">
    <location>
        <begin position="567"/>
        <end position="590"/>
    </location>
</feature>
<dbReference type="OrthoDB" id="284782at2759"/>
<dbReference type="PRINTS" id="PR00320">
    <property type="entry name" value="GPROTEINBRPT"/>
</dbReference>
<dbReference type="SUPFAM" id="SSF50978">
    <property type="entry name" value="WD40 repeat-like"/>
    <property type="match status" value="1"/>
</dbReference>
<keyword evidence="6" id="KW-1185">Reference proteome</keyword>
<proteinExistence type="predicted"/>
<organism evidence="5 6">
    <name type="scientific">Pseudocohnilembus persalinus</name>
    <name type="common">Ciliate</name>
    <dbReference type="NCBI Taxonomy" id="266149"/>
    <lineage>
        <taxon>Eukaryota</taxon>
        <taxon>Sar</taxon>
        <taxon>Alveolata</taxon>
        <taxon>Ciliophora</taxon>
        <taxon>Intramacronucleata</taxon>
        <taxon>Oligohymenophorea</taxon>
        <taxon>Scuticociliatia</taxon>
        <taxon>Philasterida</taxon>
        <taxon>Pseudocohnilembidae</taxon>
        <taxon>Pseudocohnilembus</taxon>
    </lineage>
</organism>
<feature type="repeat" description="WD" evidence="3">
    <location>
        <begin position="631"/>
        <end position="644"/>
    </location>
</feature>
<keyword evidence="2" id="KW-0677">Repeat</keyword>
<feature type="coiled-coil region" evidence="4">
    <location>
        <begin position="60"/>
        <end position="98"/>
    </location>
</feature>
<dbReference type="InterPro" id="IPR020472">
    <property type="entry name" value="WD40_PAC1"/>
</dbReference>
<dbReference type="Proteomes" id="UP000054937">
    <property type="component" value="Unassembled WGS sequence"/>
</dbReference>
<sequence>MEQNKEKTSELQKCPIHKKKLKIFCIDKICDIPQKQICSHCLLQGSLHAQHQAQTIEQVDQKIKEDAKNLHQKIQDLREEDQEKNYNFEEQVRNFEKQVVSSIESQNYDIKQILNSITSCEYIDLSDGTLTQLKEQGLNFLQNIIQQIEGYKTNQKILEKNNLKKSQDENSNINQELISEINNNNNLINFAEDKQNLTHEKLALNEYNQNLYTLNIVLKLIKGEVKLKSNIQPEIIDKLFKYIQNCQAEFKIFKDNISTFKENLVLFLNNGFKGQQKLKILQHKSPIFWIEDIDDSCFASCGENIYFWEKETFKIKGQILLQSFDESRCIKKINDLHIVVGLSTGSVQAYEIRYIFNEDYKQTRIMCDQLWNKTKHQDEVTGIFRVNSKQFLTTSFDFNIFLWNLNGEIQKKFMTHRSILYKQSIALYQESYPFELQQYNDTNNENKIQYFLSISHDKTIKLWDLDSQQLNYQDCQHICEEVVPDHEYAISICFVGKSNKFVTGHASSFRIYQLNINEINDRQGEQQENVFVLLNHISRVHTGIILDISFIQFDQNKQNLNTNQDCYMVSGSEDNSIKIWKFDFNQNIIKYILTLKEHFKYVQSVIPIYNQNSIKKEKTKNYQQQKLNFKLVSGSLDKNIIIWE</sequence>
<comment type="caution">
    <text evidence="5">The sequence shown here is derived from an EMBL/GenBank/DDBJ whole genome shotgun (WGS) entry which is preliminary data.</text>
</comment>
<keyword evidence="1 3" id="KW-0853">WD repeat</keyword>
<dbReference type="SMART" id="SM00320">
    <property type="entry name" value="WD40"/>
    <property type="match status" value="6"/>
</dbReference>
<dbReference type="Pfam" id="PF00400">
    <property type="entry name" value="WD40"/>
    <property type="match status" value="1"/>
</dbReference>
<evidence type="ECO:0000256" key="4">
    <source>
        <dbReference type="SAM" id="Coils"/>
    </source>
</evidence>
<evidence type="ECO:0000256" key="3">
    <source>
        <dbReference type="PROSITE-ProRule" id="PRU00221"/>
    </source>
</evidence>
<name>A0A0V0QCW6_PSEPJ</name>